<gene>
    <name evidence="2" type="ORF">DILT_LOCUS18805</name>
</gene>
<dbReference type="AlphaFoldDB" id="A0A3P7NNX2"/>
<evidence type="ECO:0000313" key="3">
    <source>
        <dbReference type="Proteomes" id="UP000281553"/>
    </source>
</evidence>
<organism evidence="2 3">
    <name type="scientific">Dibothriocephalus latus</name>
    <name type="common">Fish tapeworm</name>
    <name type="synonym">Diphyllobothrium latum</name>
    <dbReference type="NCBI Taxonomy" id="60516"/>
    <lineage>
        <taxon>Eukaryota</taxon>
        <taxon>Metazoa</taxon>
        <taxon>Spiralia</taxon>
        <taxon>Lophotrochozoa</taxon>
        <taxon>Platyhelminthes</taxon>
        <taxon>Cestoda</taxon>
        <taxon>Eucestoda</taxon>
        <taxon>Diphyllobothriidea</taxon>
        <taxon>Diphyllobothriidae</taxon>
        <taxon>Dibothriocephalus</taxon>
    </lineage>
</organism>
<evidence type="ECO:0000256" key="1">
    <source>
        <dbReference type="SAM" id="MobiDB-lite"/>
    </source>
</evidence>
<reference evidence="2 3" key="1">
    <citation type="submission" date="2018-11" db="EMBL/GenBank/DDBJ databases">
        <authorList>
            <consortium name="Pathogen Informatics"/>
        </authorList>
    </citation>
    <scope>NUCLEOTIDE SEQUENCE [LARGE SCALE GENOMIC DNA]</scope>
</reference>
<feature type="region of interest" description="Disordered" evidence="1">
    <location>
        <begin position="89"/>
        <end position="114"/>
    </location>
</feature>
<keyword evidence="3" id="KW-1185">Reference proteome</keyword>
<protein>
    <submittedName>
        <fullName evidence="2">Uncharacterized protein</fullName>
    </submittedName>
</protein>
<sequence>MRHLYLCVYLLDDSFTVDFDDIHHEPQQAEETQRLWLNYSESRLAGSAPLCHHAHAGAYALGPEGPRQKDHALPYIKNISEATDRIAAGPGFGISRSPKDTIRSRVIKNPAESQ</sequence>
<proteinExistence type="predicted"/>
<evidence type="ECO:0000313" key="2">
    <source>
        <dbReference type="EMBL" id="VDN42360.1"/>
    </source>
</evidence>
<dbReference type="EMBL" id="UYRU01104416">
    <property type="protein sequence ID" value="VDN42360.1"/>
    <property type="molecule type" value="Genomic_DNA"/>
</dbReference>
<accession>A0A3P7NNX2</accession>
<name>A0A3P7NNX2_DIBLA</name>
<dbReference type="Proteomes" id="UP000281553">
    <property type="component" value="Unassembled WGS sequence"/>
</dbReference>